<reference evidence="1" key="1">
    <citation type="journal article" date="2014" name="Front. Microbiol.">
        <title>High frequency of phylogenetically diverse reductive dehalogenase-homologous genes in deep subseafloor sedimentary metagenomes.</title>
        <authorList>
            <person name="Kawai M."/>
            <person name="Futagami T."/>
            <person name="Toyoda A."/>
            <person name="Takaki Y."/>
            <person name="Nishi S."/>
            <person name="Hori S."/>
            <person name="Arai W."/>
            <person name="Tsubouchi T."/>
            <person name="Morono Y."/>
            <person name="Uchiyama I."/>
            <person name="Ito T."/>
            <person name="Fujiyama A."/>
            <person name="Inagaki F."/>
            <person name="Takami H."/>
        </authorList>
    </citation>
    <scope>NUCLEOTIDE SEQUENCE</scope>
    <source>
        <strain evidence="1">Expedition CK06-06</strain>
    </source>
</reference>
<evidence type="ECO:0000313" key="1">
    <source>
        <dbReference type="EMBL" id="GAH07837.1"/>
    </source>
</evidence>
<protein>
    <recommendedName>
        <fullName evidence="2">Cell division protein FtsZ</fullName>
    </recommendedName>
</protein>
<proteinExistence type="predicted"/>
<accession>X1CJG2</accession>
<dbReference type="InterPro" id="IPR036525">
    <property type="entry name" value="Tubulin/FtsZ_GTPase_sf"/>
</dbReference>
<dbReference type="AlphaFoldDB" id="X1CJG2"/>
<dbReference type="SUPFAM" id="SSF52490">
    <property type="entry name" value="Tubulin nucleotide-binding domain-like"/>
    <property type="match status" value="1"/>
</dbReference>
<evidence type="ECO:0008006" key="2">
    <source>
        <dbReference type="Google" id="ProtNLM"/>
    </source>
</evidence>
<dbReference type="Gene3D" id="3.40.50.1440">
    <property type="entry name" value="Tubulin/FtsZ, GTPase domain"/>
    <property type="match status" value="1"/>
</dbReference>
<organism evidence="1">
    <name type="scientific">marine sediment metagenome</name>
    <dbReference type="NCBI Taxonomy" id="412755"/>
    <lineage>
        <taxon>unclassified sequences</taxon>
        <taxon>metagenomes</taxon>
        <taxon>ecological metagenomes</taxon>
    </lineage>
</organism>
<sequence>MKLTIIGCGQCGGRIADEFAQLGKATHVQRGIESVTNVLAVNTDIADLSGLSHIGSDY</sequence>
<feature type="non-terminal residue" evidence="1">
    <location>
        <position position="58"/>
    </location>
</feature>
<name>X1CJG2_9ZZZZ</name>
<comment type="caution">
    <text evidence="1">The sequence shown here is derived from an EMBL/GenBank/DDBJ whole genome shotgun (WGS) entry which is preliminary data.</text>
</comment>
<gene>
    <name evidence="1" type="ORF">S01H4_61067</name>
</gene>
<dbReference type="EMBL" id="BART01036131">
    <property type="protein sequence ID" value="GAH07837.1"/>
    <property type="molecule type" value="Genomic_DNA"/>
</dbReference>